<sequence>MNGFDDFVLVSWNIRGASNKVTWRYLREMTRRYRPSVFMVYETHVAFSATQDRWSTLGFKPLFIQEARGHAGKEWPNGFVPVFMLHPTHP</sequence>
<dbReference type="AlphaFoldDB" id="A0A0R0J7G0"/>
<dbReference type="Proteomes" id="UP000008827">
    <property type="component" value="Chromosome 7"/>
</dbReference>
<dbReference type="EnsemblPlants" id="KRH50711">
    <property type="protein sequence ID" value="KRH50711"/>
    <property type="gene ID" value="GLYMA_07G238600"/>
</dbReference>
<reference evidence="1" key="3">
    <citation type="submission" date="2018-07" db="EMBL/GenBank/DDBJ databases">
        <title>WGS assembly of Glycine max.</title>
        <authorList>
            <person name="Schmutz J."/>
            <person name="Cannon S."/>
            <person name="Schlueter J."/>
            <person name="Ma J."/>
            <person name="Mitros T."/>
            <person name="Nelson W."/>
            <person name="Hyten D."/>
            <person name="Song Q."/>
            <person name="Thelen J."/>
            <person name="Cheng J."/>
            <person name="Xu D."/>
            <person name="Hellsten U."/>
            <person name="May G."/>
            <person name="Yu Y."/>
            <person name="Sakurai T."/>
            <person name="Umezawa T."/>
            <person name="Bhattacharyya M."/>
            <person name="Sandhu D."/>
            <person name="Valliyodan B."/>
            <person name="Lindquist E."/>
            <person name="Peto M."/>
            <person name="Grant D."/>
            <person name="Shu S."/>
            <person name="Goodstein D."/>
            <person name="Barry K."/>
            <person name="Futrell-Griggs M."/>
            <person name="Abernathy B."/>
            <person name="Du J."/>
            <person name="Tian Z."/>
            <person name="Zhu L."/>
            <person name="Gill N."/>
            <person name="Joshi T."/>
            <person name="Libault M."/>
            <person name="Sethuraman A."/>
            <person name="Zhang X."/>
            <person name="Shinozaki K."/>
            <person name="Nguyen H."/>
            <person name="Wing R."/>
            <person name="Cregan P."/>
            <person name="Specht J."/>
            <person name="Grimwood J."/>
            <person name="Rokhsar D."/>
            <person name="Stacey G."/>
            <person name="Shoemaker R."/>
            <person name="Jackson S."/>
        </authorList>
    </citation>
    <scope>NUCLEOTIDE SEQUENCE</scope>
    <source>
        <tissue evidence="1">Callus</tissue>
    </source>
</reference>
<evidence type="ECO:0000313" key="3">
    <source>
        <dbReference type="Proteomes" id="UP000008827"/>
    </source>
</evidence>
<organism evidence="1">
    <name type="scientific">Glycine max</name>
    <name type="common">Soybean</name>
    <name type="synonym">Glycine hispida</name>
    <dbReference type="NCBI Taxonomy" id="3847"/>
    <lineage>
        <taxon>Eukaryota</taxon>
        <taxon>Viridiplantae</taxon>
        <taxon>Streptophyta</taxon>
        <taxon>Embryophyta</taxon>
        <taxon>Tracheophyta</taxon>
        <taxon>Spermatophyta</taxon>
        <taxon>Magnoliopsida</taxon>
        <taxon>eudicotyledons</taxon>
        <taxon>Gunneridae</taxon>
        <taxon>Pentapetalae</taxon>
        <taxon>rosids</taxon>
        <taxon>fabids</taxon>
        <taxon>Fabales</taxon>
        <taxon>Fabaceae</taxon>
        <taxon>Papilionoideae</taxon>
        <taxon>50 kb inversion clade</taxon>
        <taxon>NPAAA clade</taxon>
        <taxon>indigoferoid/millettioid clade</taxon>
        <taxon>Phaseoleae</taxon>
        <taxon>Glycine</taxon>
        <taxon>Glycine subgen. Soja</taxon>
    </lineage>
</organism>
<dbReference type="Gramene" id="KRH50711">
    <property type="protein sequence ID" value="KRH50711"/>
    <property type="gene ID" value="GLYMA_07G238600"/>
</dbReference>
<evidence type="ECO:0000313" key="2">
    <source>
        <dbReference type="EnsemblPlants" id="KRH50711"/>
    </source>
</evidence>
<keyword evidence="3" id="KW-1185">Reference proteome</keyword>
<name>A0A0R0J7G0_SOYBN</name>
<gene>
    <name evidence="1" type="ORF">GLYMA_07G238600</name>
</gene>
<dbReference type="OMA" id="CHCKELV"/>
<accession>A0A0R0J7G0</accession>
<evidence type="ECO:0008006" key="4">
    <source>
        <dbReference type="Google" id="ProtNLM"/>
    </source>
</evidence>
<protein>
    <recommendedName>
        <fullName evidence="4">Endonuclease/exonuclease/phosphatase domain-containing protein</fullName>
    </recommendedName>
</protein>
<dbReference type="EMBL" id="CM000840">
    <property type="protein sequence ID" value="KRH50711.1"/>
    <property type="molecule type" value="Genomic_DNA"/>
</dbReference>
<dbReference type="SUPFAM" id="SSF56219">
    <property type="entry name" value="DNase I-like"/>
    <property type="match status" value="1"/>
</dbReference>
<dbReference type="InterPro" id="IPR036691">
    <property type="entry name" value="Endo/exonu/phosph_ase_sf"/>
</dbReference>
<proteinExistence type="predicted"/>
<reference evidence="2" key="2">
    <citation type="submission" date="2018-02" db="UniProtKB">
        <authorList>
            <consortium name="EnsemblPlants"/>
        </authorList>
    </citation>
    <scope>IDENTIFICATION</scope>
    <source>
        <strain evidence="2">Williams 82</strain>
    </source>
</reference>
<dbReference type="InParanoid" id="A0A0R0J7G0"/>
<reference evidence="1 2" key="1">
    <citation type="journal article" date="2010" name="Nature">
        <title>Genome sequence of the palaeopolyploid soybean.</title>
        <authorList>
            <person name="Schmutz J."/>
            <person name="Cannon S.B."/>
            <person name="Schlueter J."/>
            <person name="Ma J."/>
            <person name="Mitros T."/>
            <person name="Nelson W."/>
            <person name="Hyten D.L."/>
            <person name="Song Q."/>
            <person name="Thelen J.J."/>
            <person name="Cheng J."/>
            <person name="Xu D."/>
            <person name="Hellsten U."/>
            <person name="May G.D."/>
            <person name="Yu Y."/>
            <person name="Sakurai T."/>
            <person name="Umezawa T."/>
            <person name="Bhattacharyya M.K."/>
            <person name="Sandhu D."/>
            <person name="Valliyodan B."/>
            <person name="Lindquist E."/>
            <person name="Peto M."/>
            <person name="Grant D."/>
            <person name="Shu S."/>
            <person name="Goodstein D."/>
            <person name="Barry K."/>
            <person name="Futrell-Griggs M."/>
            <person name="Abernathy B."/>
            <person name="Du J."/>
            <person name="Tian Z."/>
            <person name="Zhu L."/>
            <person name="Gill N."/>
            <person name="Joshi T."/>
            <person name="Libault M."/>
            <person name="Sethuraman A."/>
            <person name="Zhang X.-C."/>
            <person name="Shinozaki K."/>
            <person name="Nguyen H.T."/>
            <person name="Wing R.A."/>
            <person name="Cregan P."/>
            <person name="Specht J."/>
            <person name="Grimwood J."/>
            <person name="Rokhsar D."/>
            <person name="Stacey G."/>
            <person name="Shoemaker R.C."/>
            <person name="Jackson S.A."/>
        </authorList>
    </citation>
    <scope>NUCLEOTIDE SEQUENCE</scope>
    <source>
        <strain evidence="2">cv. Williams 82</strain>
        <tissue evidence="1">Callus</tissue>
    </source>
</reference>
<evidence type="ECO:0000313" key="1">
    <source>
        <dbReference type="EMBL" id="KRH50711.1"/>
    </source>
</evidence>
<dbReference type="Gene3D" id="3.60.10.10">
    <property type="entry name" value="Endonuclease/exonuclease/phosphatase"/>
    <property type="match status" value="1"/>
</dbReference>